<feature type="non-terminal residue" evidence="1">
    <location>
        <position position="206"/>
    </location>
</feature>
<protein>
    <submittedName>
        <fullName evidence="1">Uncharacterized protein</fullName>
    </submittedName>
</protein>
<organism evidence="1">
    <name type="scientific">Athelia psychrophila</name>
    <dbReference type="NCBI Taxonomy" id="1759441"/>
    <lineage>
        <taxon>Eukaryota</taxon>
        <taxon>Fungi</taxon>
        <taxon>Dikarya</taxon>
        <taxon>Basidiomycota</taxon>
        <taxon>Agaricomycotina</taxon>
        <taxon>Agaricomycetes</taxon>
        <taxon>Agaricomycetidae</taxon>
        <taxon>Atheliales</taxon>
        <taxon>Atheliaceae</taxon>
        <taxon>Athelia</taxon>
    </lineage>
</organism>
<accession>A0A166VZF0</accession>
<sequence>MAQPPSLIYARQLLPMRYGYPLYYPEAMDSLPRELRGRGTGIGDVGVIKPDGSFQFAFNIFTTDTTINCFGVPDGFCVISLGHISRLANKHSKPSELMTEGRYKKSVGANLSVQASDGVALSSSESALLTMPDGAMGEDYTSLDEIRTYSIEHAISWYEFINGKLHRAAPNGSLYVVTGCDKSTAWGIATVGQHSSLQECSLQFTA</sequence>
<evidence type="ECO:0000313" key="1">
    <source>
        <dbReference type="EMBL" id="KZP33219.1"/>
    </source>
</evidence>
<proteinExistence type="predicted"/>
<dbReference type="OrthoDB" id="2662290at2759"/>
<dbReference type="AlphaFoldDB" id="A0A166VZF0"/>
<gene>
    <name evidence="1" type="ORF">FIBSPDRAFT_721276</name>
</gene>
<reference evidence="1" key="1">
    <citation type="journal article" date="2016" name="Mol. Biol. Evol.">
        <title>Comparative Genomics of Early-Diverging Mushroom-Forming Fungi Provides Insights into the Origins of Lignocellulose Decay Capabilities.</title>
        <authorList>
            <person name="Nagy L.G."/>
            <person name="Riley R."/>
            <person name="Tritt A."/>
            <person name="Adam C."/>
            <person name="Daum C."/>
            <person name="Floudas D."/>
            <person name="Sun H."/>
            <person name="Yadav J.S."/>
            <person name="Pangilinan J."/>
            <person name="Larsson K.H."/>
            <person name="Matsuura K."/>
            <person name="Barry K."/>
            <person name="Labutti K."/>
            <person name="Kuo R."/>
            <person name="Ohm R.A."/>
            <person name="Bhattacharya S.S."/>
            <person name="Shirouzu T."/>
            <person name="Yoshinaga Y."/>
            <person name="Martin F.M."/>
            <person name="Grigoriev I.V."/>
            <person name="Hibbett D.S."/>
        </authorList>
    </citation>
    <scope>NUCLEOTIDE SEQUENCE [LARGE SCALE GENOMIC DNA]</scope>
    <source>
        <strain evidence="1">CBS 109695</strain>
    </source>
</reference>
<dbReference type="STRING" id="436010.A0A166VZF0"/>
<dbReference type="EMBL" id="KV417483">
    <property type="protein sequence ID" value="KZP33219.1"/>
    <property type="molecule type" value="Genomic_DNA"/>
</dbReference>
<name>A0A166VZF0_9AGAM</name>